<sequence length="111" mass="12234">MSSELFSFKNQATAIIPDIRAATPLDLLKIIHDYGLVQSYPNLEVALRIFLTLPVTVASGEKSFSKLKIMAVPSLPAPAPVNQSNGCQRRFLSDEQTVAGEVLNLKKWHKV</sequence>
<dbReference type="GO" id="GO:0046983">
    <property type="term" value="F:protein dimerization activity"/>
    <property type="evidence" value="ECO:0007669"/>
    <property type="project" value="InterPro"/>
</dbReference>
<evidence type="ECO:0000313" key="2">
    <source>
        <dbReference type="EMBL" id="KAJ3661542.1"/>
    </source>
</evidence>
<dbReference type="Proteomes" id="UP001168821">
    <property type="component" value="Unassembled WGS sequence"/>
</dbReference>
<comment type="caution">
    <text evidence="2">The sequence shown here is derived from an EMBL/GenBank/DDBJ whole genome shotgun (WGS) entry which is preliminary data.</text>
</comment>
<dbReference type="InterPro" id="IPR008906">
    <property type="entry name" value="HATC_C_dom"/>
</dbReference>
<keyword evidence="3" id="KW-1185">Reference proteome</keyword>
<dbReference type="Pfam" id="PF05699">
    <property type="entry name" value="Dimer_Tnp_hAT"/>
    <property type="match status" value="1"/>
</dbReference>
<feature type="domain" description="HAT C-terminal dimerisation" evidence="1">
    <location>
        <begin position="28"/>
        <end position="68"/>
    </location>
</feature>
<reference evidence="2" key="1">
    <citation type="journal article" date="2023" name="G3 (Bethesda)">
        <title>Whole genome assemblies of Zophobas morio and Tenebrio molitor.</title>
        <authorList>
            <person name="Kaur S."/>
            <person name="Stinson S.A."/>
            <person name="diCenzo G.C."/>
        </authorList>
    </citation>
    <scope>NUCLEOTIDE SEQUENCE</scope>
    <source>
        <strain evidence="2">QUZm001</strain>
    </source>
</reference>
<evidence type="ECO:0000313" key="3">
    <source>
        <dbReference type="Proteomes" id="UP001168821"/>
    </source>
</evidence>
<evidence type="ECO:0000259" key="1">
    <source>
        <dbReference type="Pfam" id="PF05699"/>
    </source>
</evidence>
<accession>A0AA38IWN3</accession>
<name>A0AA38IWN3_9CUCU</name>
<protein>
    <recommendedName>
        <fullName evidence="1">HAT C-terminal dimerisation domain-containing protein</fullName>
    </recommendedName>
</protein>
<dbReference type="EMBL" id="JALNTZ010000002">
    <property type="protein sequence ID" value="KAJ3661542.1"/>
    <property type="molecule type" value="Genomic_DNA"/>
</dbReference>
<organism evidence="2 3">
    <name type="scientific">Zophobas morio</name>
    <dbReference type="NCBI Taxonomy" id="2755281"/>
    <lineage>
        <taxon>Eukaryota</taxon>
        <taxon>Metazoa</taxon>
        <taxon>Ecdysozoa</taxon>
        <taxon>Arthropoda</taxon>
        <taxon>Hexapoda</taxon>
        <taxon>Insecta</taxon>
        <taxon>Pterygota</taxon>
        <taxon>Neoptera</taxon>
        <taxon>Endopterygota</taxon>
        <taxon>Coleoptera</taxon>
        <taxon>Polyphaga</taxon>
        <taxon>Cucujiformia</taxon>
        <taxon>Tenebrionidae</taxon>
        <taxon>Zophobas</taxon>
    </lineage>
</organism>
<gene>
    <name evidence="2" type="ORF">Zmor_005933</name>
</gene>
<dbReference type="AlphaFoldDB" id="A0AA38IWN3"/>
<proteinExistence type="predicted"/>